<gene>
    <name evidence="7" type="ORF">AAF712_007117</name>
</gene>
<evidence type="ECO:0000259" key="6">
    <source>
        <dbReference type="Pfam" id="PF16211"/>
    </source>
</evidence>
<evidence type="ECO:0000313" key="8">
    <source>
        <dbReference type="Proteomes" id="UP001437256"/>
    </source>
</evidence>
<dbReference type="InterPro" id="IPR032454">
    <property type="entry name" value="Histone_H2A_C"/>
</dbReference>
<proteinExistence type="inferred from homology"/>
<comment type="subunit">
    <text evidence="3">The nucleosome is a histone octamer containing two molecules each of H2A, H2B, H3 and H4 assembled in one H3-H4 heterotetramer and two H2A-H2B heterodimers. The octamer wraps approximately 147 bp of DNA.</text>
</comment>
<comment type="caution">
    <text evidence="7">The sequence shown here is derived from an EMBL/GenBank/DDBJ whole genome shotgun (WGS) entry which is preliminary data.</text>
</comment>
<feature type="region of interest" description="Disordered" evidence="4">
    <location>
        <begin position="27"/>
        <end position="47"/>
    </location>
</feature>
<dbReference type="CDD" id="cd00074">
    <property type="entry name" value="HFD_H2A"/>
    <property type="match status" value="1"/>
</dbReference>
<dbReference type="SUPFAM" id="SSF47113">
    <property type="entry name" value="Histone-fold"/>
    <property type="match status" value="1"/>
</dbReference>
<name>A0ABR2ZYE6_9AGAR</name>
<protein>
    <recommendedName>
        <fullName evidence="3">Histone H2A</fullName>
    </recommendedName>
</protein>
<sequence length="180" mass="19829">MVQASELIHMLSLIVLQPSKIRATPVAVKPAAPSPTPSSKAPTHGGKGKAAMILLNQTQTRMSRSKRAGLQFSVARIHRKLKTTTEKPRVTFSAAVYCAAVIEYLVAEVTELGGNAARDAHRKTITPRHLQLAIRNDDELDKLLKNVVIMESGVLPRIEPELLRKPTSKRAQTYDYSQEV</sequence>
<dbReference type="Pfam" id="PF16211">
    <property type="entry name" value="Histone_H2A_C"/>
    <property type="match status" value="1"/>
</dbReference>
<feature type="domain" description="Histone H2A C-terminal" evidence="6">
    <location>
        <begin position="138"/>
        <end position="171"/>
    </location>
</feature>
<evidence type="ECO:0000256" key="3">
    <source>
        <dbReference type="RuleBase" id="RU003767"/>
    </source>
</evidence>
<feature type="domain" description="Core Histone H2A/H2B/H3" evidence="5">
    <location>
        <begin position="58"/>
        <end position="135"/>
    </location>
</feature>
<evidence type="ECO:0000256" key="4">
    <source>
        <dbReference type="SAM" id="MobiDB-lite"/>
    </source>
</evidence>
<keyword evidence="8" id="KW-1185">Reference proteome</keyword>
<dbReference type="InterPro" id="IPR009072">
    <property type="entry name" value="Histone-fold"/>
</dbReference>
<keyword evidence="3" id="KW-0238">DNA-binding</keyword>
<accession>A0ABR2ZYE6</accession>
<comment type="similarity">
    <text evidence="1 3">Belongs to the histone H2A family.</text>
</comment>
<evidence type="ECO:0000256" key="1">
    <source>
        <dbReference type="ARBA" id="ARBA00010691"/>
    </source>
</evidence>
<dbReference type="EMBL" id="JBBXMP010000042">
    <property type="protein sequence ID" value="KAL0065814.1"/>
    <property type="molecule type" value="Genomic_DNA"/>
</dbReference>
<reference evidence="7 8" key="1">
    <citation type="submission" date="2024-05" db="EMBL/GenBank/DDBJ databases">
        <title>A draft genome resource for the thread blight pathogen Marasmius tenuissimus strain MS-2.</title>
        <authorList>
            <person name="Yulfo-Soto G.E."/>
            <person name="Baruah I.K."/>
            <person name="Amoako-Attah I."/>
            <person name="Bukari Y."/>
            <person name="Meinhardt L.W."/>
            <person name="Bailey B.A."/>
            <person name="Cohen S.P."/>
        </authorList>
    </citation>
    <scope>NUCLEOTIDE SEQUENCE [LARGE SCALE GENOMIC DNA]</scope>
    <source>
        <strain evidence="7 8">MS-2</strain>
    </source>
</reference>
<evidence type="ECO:0000256" key="2">
    <source>
        <dbReference type="ARBA" id="ARBA00022990"/>
    </source>
</evidence>
<evidence type="ECO:0000313" key="7">
    <source>
        <dbReference type="EMBL" id="KAL0065814.1"/>
    </source>
</evidence>
<evidence type="ECO:0000259" key="5">
    <source>
        <dbReference type="Pfam" id="PF00125"/>
    </source>
</evidence>
<dbReference type="Proteomes" id="UP001437256">
    <property type="component" value="Unassembled WGS sequence"/>
</dbReference>
<keyword evidence="2" id="KW-0007">Acetylation</keyword>
<dbReference type="PANTHER" id="PTHR23430">
    <property type="entry name" value="HISTONE H2A"/>
    <property type="match status" value="1"/>
</dbReference>
<keyword evidence="3" id="KW-0158">Chromosome</keyword>
<dbReference type="PRINTS" id="PR00620">
    <property type="entry name" value="HISTONEH2A"/>
</dbReference>
<keyword evidence="3" id="KW-0539">Nucleus</keyword>
<dbReference type="Pfam" id="PF00125">
    <property type="entry name" value="Histone"/>
    <property type="match status" value="1"/>
</dbReference>
<dbReference type="InterPro" id="IPR007125">
    <property type="entry name" value="H2A/H2B/H3"/>
</dbReference>
<dbReference type="Gene3D" id="1.10.20.10">
    <property type="entry name" value="Histone, subunit A"/>
    <property type="match status" value="1"/>
</dbReference>
<keyword evidence="3" id="KW-0544">Nucleosome core</keyword>
<feature type="compositionally biased region" description="Low complexity" evidence="4">
    <location>
        <begin position="27"/>
        <end position="43"/>
    </location>
</feature>
<dbReference type="SMART" id="SM00414">
    <property type="entry name" value="H2A"/>
    <property type="match status" value="1"/>
</dbReference>
<organism evidence="7 8">
    <name type="scientific">Marasmius tenuissimus</name>
    <dbReference type="NCBI Taxonomy" id="585030"/>
    <lineage>
        <taxon>Eukaryota</taxon>
        <taxon>Fungi</taxon>
        <taxon>Dikarya</taxon>
        <taxon>Basidiomycota</taxon>
        <taxon>Agaricomycotina</taxon>
        <taxon>Agaricomycetes</taxon>
        <taxon>Agaricomycetidae</taxon>
        <taxon>Agaricales</taxon>
        <taxon>Marasmiineae</taxon>
        <taxon>Marasmiaceae</taxon>
        <taxon>Marasmius</taxon>
    </lineage>
</organism>
<comment type="subcellular location">
    <subcellularLocation>
        <location evidence="3">Nucleus</location>
    </subcellularLocation>
</comment>
<dbReference type="InterPro" id="IPR002119">
    <property type="entry name" value="Histone_H2A"/>
</dbReference>